<evidence type="ECO:0000259" key="15">
    <source>
        <dbReference type="PROSITE" id="PS50127"/>
    </source>
</evidence>
<evidence type="ECO:0000256" key="11">
    <source>
        <dbReference type="ARBA" id="ARBA00044315"/>
    </source>
</evidence>
<dbReference type="PANTHER" id="PTHR24067">
    <property type="entry name" value="UBIQUITIN-CONJUGATING ENZYME E2"/>
    <property type="match status" value="1"/>
</dbReference>
<dbReference type="GO" id="GO:0005524">
    <property type="term" value="F:ATP binding"/>
    <property type="evidence" value="ECO:0007669"/>
    <property type="project" value="UniProtKB-UniRule"/>
</dbReference>
<protein>
    <recommendedName>
        <fullName evidence="9">NEDD8-conjugating enzyme UBC12</fullName>
        <ecNumber evidence="7">2.3.2.34</ecNumber>
    </recommendedName>
    <alternativeName>
        <fullName evidence="8">NEDD8-conjugating enzyme Ubc12</fullName>
    </alternativeName>
    <alternativeName>
        <fullName evidence="10">RUB1-conjugating enzyme</fullName>
    </alternativeName>
    <alternativeName>
        <fullName evidence="11">Ubiquitin carrier protein 12</fullName>
    </alternativeName>
</protein>
<evidence type="ECO:0000256" key="6">
    <source>
        <dbReference type="ARBA" id="ARBA00043698"/>
    </source>
</evidence>
<keyword evidence="5 13" id="KW-0067">ATP-binding</keyword>
<evidence type="ECO:0000256" key="8">
    <source>
        <dbReference type="ARBA" id="ARBA00044084"/>
    </source>
</evidence>
<evidence type="ECO:0000256" key="14">
    <source>
        <dbReference type="SAM" id="MobiDB-lite"/>
    </source>
</evidence>
<evidence type="ECO:0000256" key="2">
    <source>
        <dbReference type="ARBA" id="ARBA00022679"/>
    </source>
</evidence>
<evidence type="ECO:0000313" key="17">
    <source>
        <dbReference type="EMBL" id="KAF5099545.1"/>
    </source>
</evidence>
<dbReference type="AlphaFoldDB" id="A0A0J9XJG8"/>
<name>A0A0J9XJG8_GEOCN</name>
<sequence length="197" mass="22168">MLKIWKLKQQQEAAAAAEASNGESGTGTSSGGTSARKKKVTGAQLRVQKDLSDLNLPSTMELQYPDPEDIMNFQVLLRPDEGMYRGGTFRFSFEIGPNFPHEPPRVRCLQKVYHPNIDLQGNVCLNILREDWKPVLNIDSVLVGLQFLFLEPNSVDPLNKTAAKQLQENRERFKQIVKNTMAGGYDGSERFDDVLTR</sequence>
<evidence type="ECO:0000256" key="1">
    <source>
        <dbReference type="ARBA" id="ARBA00005032"/>
    </source>
</evidence>
<dbReference type="InterPro" id="IPR000608">
    <property type="entry name" value="UBC"/>
</dbReference>
<evidence type="ECO:0000256" key="7">
    <source>
        <dbReference type="ARBA" id="ARBA00044047"/>
    </source>
</evidence>
<dbReference type="OrthoDB" id="10249039at2759"/>
<evidence type="ECO:0000256" key="10">
    <source>
        <dbReference type="ARBA" id="ARBA00044279"/>
    </source>
</evidence>
<reference evidence="17" key="3">
    <citation type="submission" date="2020-01" db="EMBL/GenBank/DDBJ databases">
        <authorList>
            <person name="Perkins V."/>
            <person name="Lessard M.-H."/>
            <person name="Dugat-Bony E."/>
            <person name="Frenette M."/>
            <person name="Labrie S."/>
        </authorList>
    </citation>
    <scope>NUCLEOTIDE SEQUENCE</scope>
    <source>
        <strain evidence="17">LMA-70</strain>
    </source>
</reference>
<dbReference type="SMART" id="SM00212">
    <property type="entry name" value="UBCc"/>
    <property type="match status" value="1"/>
</dbReference>
<dbReference type="FunFam" id="3.10.110.10:FF:000005">
    <property type="entry name" value="NEDD8-conjugating enzyme Ubc12"/>
    <property type="match status" value="1"/>
</dbReference>
<gene>
    <name evidence="16" type="ORF">BN980_GECA22s00604g</name>
    <name evidence="17" type="ORF">DV451_002944</name>
</gene>
<keyword evidence="3 13" id="KW-0547">Nucleotide-binding</keyword>
<evidence type="ECO:0000313" key="16">
    <source>
        <dbReference type="EMBL" id="CDO57489.1"/>
    </source>
</evidence>
<reference evidence="17" key="2">
    <citation type="journal article" date="2020" name="Front. Microbiol.">
        <title>Phenotypic and Genetic Characterization of the Cheese Ripening Yeast Geotrichum candidum.</title>
        <authorList>
            <person name="Perkins V."/>
            <person name="Vignola S."/>
            <person name="Lessard M.H."/>
            <person name="Plante P.L."/>
            <person name="Corbeil J."/>
            <person name="Dugat-Bony E."/>
            <person name="Frenette M."/>
            <person name="Labrie S."/>
        </authorList>
    </citation>
    <scope>NUCLEOTIDE SEQUENCE</scope>
    <source>
        <strain evidence="17">LMA-70</strain>
    </source>
</reference>
<organism evidence="16 18">
    <name type="scientific">Geotrichum candidum</name>
    <name type="common">Oospora lactis</name>
    <name type="synonym">Dipodascus geotrichum</name>
    <dbReference type="NCBI Taxonomy" id="1173061"/>
    <lineage>
        <taxon>Eukaryota</taxon>
        <taxon>Fungi</taxon>
        <taxon>Dikarya</taxon>
        <taxon>Ascomycota</taxon>
        <taxon>Saccharomycotina</taxon>
        <taxon>Dipodascomycetes</taxon>
        <taxon>Dipodascales</taxon>
        <taxon>Dipodascaceae</taxon>
        <taxon>Geotrichum</taxon>
    </lineage>
</organism>
<comment type="catalytic activity">
    <reaction evidence="6">
        <text>[E1 NEDD8-activating enzyme]-S-[NEDD8 protein]-yl-L-cysteine + [E2 NEDD8-conjugating enzyme]-L-cysteine = [E1 NEDD8-activating enzyme]-L-cysteine + [E2 NEDD8-conjugating enzyme]-S-[NEDD8-protein]-yl-L-cysteine.</text>
        <dbReference type="EC" id="2.3.2.34"/>
    </reaction>
</comment>
<dbReference type="EMBL" id="QQZK01000058">
    <property type="protein sequence ID" value="KAF5099545.1"/>
    <property type="molecule type" value="Genomic_DNA"/>
</dbReference>
<feature type="domain" description="UBC core" evidence="15">
    <location>
        <begin position="42"/>
        <end position="186"/>
    </location>
</feature>
<evidence type="ECO:0000256" key="5">
    <source>
        <dbReference type="ARBA" id="ARBA00022840"/>
    </source>
</evidence>
<dbReference type="Proteomes" id="UP000750522">
    <property type="component" value="Unassembled WGS sequence"/>
</dbReference>
<dbReference type="InterPro" id="IPR023313">
    <property type="entry name" value="UBQ-conjugating_AS"/>
</dbReference>
<dbReference type="Proteomes" id="UP000242525">
    <property type="component" value="Unassembled WGS sequence"/>
</dbReference>
<dbReference type="InterPro" id="IPR050113">
    <property type="entry name" value="Ub_conjugating_enzyme"/>
</dbReference>
<keyword evidence="2" id="KW-0808">Transferase</keyword>
<dbReference type="InterPro" id="IPR016135">
    <property type="entry name" value="UBQ-conjugating_enzyme/RWD"/>
</dbReference>
<comment type="caution">
    <text evidence="16">The sequence shown here is derived from an EMBL/GenBank/DDBJ whole genome shotgun (WGS) entry which is preliminary data.</text>
</comment>
<dbReference type="EMBL" id="CCBN010000022">
    <property type="protein sequence ID" value="CDO57489.1"/>
    <property type="molecule type" value="Genomic_DNA"/>
</dbReference>
<dbReference type="PROSITE" id="PS50127">
    <property type="entry name" value="UBC_2"/>
    <property type="match status" value="1"/>
</dbReference>
<proteinExistence type="inferred from homology"/>
<dbReference type="PROSITE" id="PS00183">
    <property type="entry name" value="UBC_1"/>
    <property type="match status" value="1"/>
</dbReference>
<accession>A0A0J9XJG8</accession>
<feature type="active site" description="Glycyl thioester intermediate" evidence="12">
    <location>
        <position position="124"/>
    </location>
</feature>
<evidence type="ECO:0000256" key="12">
    <source>
        <dbReference type="PROSITE-ProRule" id="PRU10133"/>
    </source>
</evidence>
<feature type="region of interest" description="Disordered" evidence="14">
    <location>
        <begin position="15"/>
        <end position="43"/>
    </location>
</feature>
<dbReference type="STRING" id="1173061.A0A0J9XJG8"/>
<comment type="pathway">
    <text evidence="1">Protein modification; protein neddylation.</text>
</comment>
<evidence type="ECO:0000256" key="13">
    <source>
        <dbReference type="RuleBase" id="RU362109"/>
    </source>
</evidence>
<keyword evidence="4 13" id="KW-0833">Ubl conjugation pathway</keyword>
<evidence type="ECO:0000313" key="18">
    <source>
        <dbReference type="Proteomes" id="UP000242525"/>
    </source>
</evidence>
<dbReference type="Pfam" id="PF00179">
    <property type="entry name" value="UQ_con"/>
    <property type="match status" value="1"/>
</dbReference>
<comment type="similarity">
    <text evidence="13">Belongs to the ubiquitin-conjugating enzyme family.</text>
</comment>
<dbReference type="Gene3D" id="3.10.110.10">
    <property type="entry name" value="Ubiquitin Conjugating Enzyme"/>
    <property type="match status" value="1"/>
</dbReference>
<dbReference type="GO" id="GO:0061654">
    <property type="term" value="F:NEDD8 conjugating enzyme activity"/>
    <property type="evidence" value="ECO:0007669"/>
    <property type="project" value="UniProtKB-EC"/>
</dbReference>
<reference evidence="16 18" key="1">
    <citation type="submission" date="2014-03" db="EMBL/GenBank/DDBJ databases">
        <authorList>
            <person name="Casaregola S."/>
        </authorList>
    </citation>
    <scope>NUCLEOTIDE SEQUENCE [LARGE SCALE GENOMIC DNA]</scope>
    <source>
        <strain evidence="16 18">CLIB 918</strain>
    </source>
</reference>
<evidence type="ECO:0000256" key="9">
    <source>
        <dbReference type="ARBA" id="ARBA00044092"/>
    </source>
</evidence>
<dbReference type="CDD" id="cd23794">
    <property type="entry name" value="UBCc_UBE2F_UBE2M"/>
    <property type="match status" value="1"/>
</dbReference>
<evidence type="ECO:0000256" key="3">
    <source>
        <dbReference type="ARBA" id="ARBA00022741"/>
    </source>
</evidence>
<dbReference type="SUPFAM" id="SSF54495">
    <property type="entry name" value="UBC-like"/>
    <property type="match status" value="1"/>
</dbReference>
<dbReference type="EC" id="2.3.2.34" evidence="7"/>
<keyword evidence="18" id="KW-1185">Reference proteome</keyword>
<evidence type="ECO:0000256" key="4">
    <source>
        <dbReference type="ARBA" id="ARBA00022786"/>
    </source>
</evidence>